<protein>
    <submittedName>
        <fullName evidence="1">Uncharacterized protein</fullName>
    </submittedName>
</protein>
<keyword evidence="2" id="KW-1185">Reference proteome</keyword>
<proteinExistence type="predicted"/>
<evidence type="ECO:0000313" key="1">
    <source>
        <dbReference type="EMBL" id="KAI5647426.1"/>
    </source>
</evidence>
<evidence type="ECO:0000313" key="2">
    <source>
        <dbReference type="Proteomes" id="UP001060085"/>
    </source>
</evidence>
<sequence length="235" mass="26233">MAEGTYVKLSKEQDSSENIIPGELHQPVDVHQITAPRCELCGQTLPESYHPPATEDWTTGLLGCTEDLDSCWSGLFCPCMLFGRNVEKLNEDISYTSACIGHAICVEGGIVLATLTAAFHGYIEPGTVALLAEGLFCTWWMCSVYTGMPRQTLQRKYHLKDSPCDPSMVHLCFHWCALCQEYREMKSRLLEDATTRTTVIHPPPIQEMNASEEQYIKSSSSEGVDQHTDLELQPV</sequence>
<name>A0ACB9ZKS3_CATRO</name>
<reference evidence="2" key="1">
    <citation type="journal article" date="2023" name="Nat. Plants">
        <title>Single-cell RNA sequencing provides a high-resolution roadmap for understanding the multicellular compartmentation of specialized metabolism.</title>
        <authorList>
            <person name="Sun S."/>
            <person name="Shen X."/>
            <person name="Li Y."/>
            <person name="Li Y."/>
            <person name="Wang S."/>
            <person name="Li R."/>
            <person name="Zhang H."/>
            <person name="Shen G."/>
            <person name="Guo B."/>
            <person name="Wei J."/>
            <person name="Xu J."/>
            <person name="St-Pierre B."/>
            <person name="Chen S."/>
            <person name="Sun C."/>
        </authorList>
    </citation>
    <scope>NUCLEOTIDE SEQUENCE [LARGE SCALE GENOMIC DNA]</scope>
</reference>
<gene>
    <name evidence="1" type="ORF">M9H77_33431</name>
</gene>
<dbReference type="EMBL" id="CM044708">
    <property type="protein sequence ID" value="KAI5647426.1"/>
    <property type="molecule type" value="Genomic_DNA"/>
</dbReference>
<dbReference type="Proteomes" id="UP001060085">
    <property type="component" value="Linkage Group LG08"/>
</dbReference>
<comment type="caution">
    <text evidence="1">The sequence shown here is derived from an EMBL/GenBank/DDBJ whole genome shotgun (WGS) entry which is preliminary data.</text>
</comment>
<organism evidence="1 2">
    <name type="scientific">Catharanthus roseus</name>
    <name type="common">Madagascar periwinkle</name>
    <name type="synonym">Vinca rosea</name>
    <dbReference type="NCBI Taxonomy" id="4058"/>
    <lineage>
        <taxon>Eukaryota</taxon>
        <taxon>Viridiplantae</taxon>
        <taxon>Streptophyta</taxon>
        <taxon>Embryophyta</taxon>
        <taxon>Tracheophyta</taxon>
        <taxon>Spermatophyta</taxon>
        <taxon>Magnoliopsida</taxon>
        <taxon>eudicotyledons</taxon>
        <taxon>Gunneridae</taxon>
        <taxon>Pentapetalae</taxon>
        <taxon>asterids</taxon>
        <taxon>lamiids</taxon>
        <taxon>Gentianales</taxon>
        <taxon>Apocynaceae</taxon>
        <taxon>Rauvolfioideae</taxon>
        <taxon>Vinceae</taxon>
        <taxon>Catharanthinae</taxon>
        <taxon>Catharanthus</taxon>
    </lineage>
</organism>
<accession>A0ACB9ZKS3</accession>